<comment type="similarity">
    <text evidence="1 6 7">Belongs to the universal ribosomal protein uS7 family.</text>
</comment>
<evidence type="ECO:0000313" key="9">
    <source>
        <dbReference type="EMBL" id="AKL82355.1"/>
    </source>
</evidence>
<dbReference type="AlphaFoldDB" id="A0A0G3VQV0"/>
<dbReference type="InterPro" id="IPR023798">
    <property type="entry name" value="Ribosomal_uS7_dom"/>
</dbReference>
<dbReference type="InterPro" id="IPR036823">
    <property type="entry name" value="Ribosomal_uS7_dom_sf"/>
</dbReference>
<dbReference type="CDD" id="cd14869">
    <property type="entry name" value="uS7_Bacteria"/>
    <property type="match status" value="1"/>
</dbReference>
<dbReference type="GO" id="GO:0015935">
    <property type="term" value="C:small ribosomal subunit"/>
    <property type="evidence" value="ECO:0007669"/>
    <property type="project" value="InterPro"/>
</dbReference>
<proteinExistence type="inferred from homology"/>
<comment type="subunit">
    <text evidence="6">Part of the 30S ribosomal subunit.</text>
</comment>
<dbReference type="PIRSF" id="PIRSF002122">
    <property type="entry name" value="RPS7p_RPS7a_RPS5e_RPS7o"/>
    <property type="match status" value="1"/>
</dbReference>
<evidence type="ECO:0000256" key="5">
    <source>
        <dbReference type="ARBA" id="ARBA00023274"/>
    </source>
</evidence>
<dbReference type="Pfam" id="PF00177">
    <property type="entry name" value="Ribosomal_S7"/>
    <property type="match status" value="1"/>
</dbReference>
<evidence type="ECO:0000256" key="6">
    <source>
        <dbReference type="HAMAP-Rule" id="MF_00480"/>
    </source>
</evidence>
<geneLocation type="chloroplast" evidence="9"/>
<dbReference type="GO" id="GO:0006412">
    <property type="term" value="P:translation"/>
    <property type="evidence" value="ECO:0007669"/>
    <property type="project" value="UniProtKB-UniRule"/>
</dbReference>
<evidence type="ECO:0000256" key="3">
    <source>
        <dbReference type="ARBA" id="ARBA00022884"/>
    </source>
</evidence>
<dbReference type="InterPro" id="IPR000235">
    <property type="entry name" value="Ribosomal_uS7"/>
</dbReference>
<name>A0A0G3VQV0_EUGGR</name>
<dbReference type="GO" id="GO:0003735">
    <property type="term" value="F:structural constituent of ribosome"/>
    <property type="evidence" value="ECO:0007669"/>
    <property type="project" value="InterPro"/>
</dbReference>
<dbReference type="PROSITE" id="PS00052">
    <property type="entry name" value="RIBOSOMAL_S7"/>
    <property type="match status" value="1"/>
</dbReference>
<dbReference type="EMBL" id="KP686076">
    <property type="protein sequence ID" value="AKL82355.1"/>
    <property type="molecule type" value="Genomic_DNA"/>
</dbReference>
<keyword evidence="3 6" id="KW-0694">RNA-binding</keyword>
<reference evidence="9" key="1">
    <citation type="journal article" date="2015" name="J. Eukaryot. Microbiol.">
        <title>Chloroplast Genome Evolution in the Euglenaceae.</title>
        <authorList>
            <person name="Bennett M.S."/>
            <person name="Triemer R.E."/>
        </authorList>
    </citation>
    <scope>NUCLEOTIDE SEQUENCE</scope>
    <source>
        <strain evidence="9">SAG 1224-5/15</strain>
    </source>
</reference>
<feature type="domain" description="Small ribosomal subunit protein uS7" evidence="8">
    <location>
        <begin position="2"/>
        <end position="149"/>
    </location>
</feature>
<evidence type="ECO:0000256" key="1">
    <source>
        <dbReference type="ARBA" id="ARBA00007151"/>
    </source>
</evidence>
<dbReference type="GO" id="GO:0009507">
    <property type="term" value="C:chloroplast"/>
    <property type="evidence" value="ECO:0007669"/>
    <property type="project" value="UniProtKB-SubCell"/>
</dbReference>
<dbReference type="GO" id="GO:0019843">
    <property type="term" value="F:rRNA binding"/>
    <property type="evidence" value="ECO:0007669"/>
    <property type="project" value="UniProtKB-UniRule"/>
</dbReference>
<dbReference type="HAMAP" id="MF_00480_B">
    <property type="entry name" value="Ribosomal_uS7_B"/>
    <property type="match status" value="1"/>
</dbReference>
<evidence type="ECO:0000259" key="8">
    <source>
        <dbReference type="Pfam" id="PF00177"/>
    </source>
</evidence>
<protein>
    <recommendedName>
        <fullName evidence="6">Small ribosomal subunit protein uS7c</fullName>
    </recommendedName>
</protein>
<dbReference type="InterPro" id="IPR020606">
    <property type="entry name" value="Ribosomal_uS7_CS"/>
</dbReference>
<comment type="function">
    <text evidence="6">One of the primary rRNA binding proteins, it binds directly to 16S rRNA where it nucleates assembly of the head domain of the 30S subunit.</text>
</comment>
<keyword evidence="4 6" id="KW-0689">Ribosomal protein</keyword>
<organism evidence="9">
    <name type="scientific">Euglena gracilis var. bacillaris</name>
    <dbReference type="NCBI Taxonomy" id="158060"/>
    <lineage>
        <taxon>Eukaryota</taxon>
        <taxon>Discoba</taxon>
        <taxon>Euglenozoa</taxon>
        <taxon>Euglenida</taxon>
        <taxon>Spirocuta</taxon>
        <taxon>Euglenophyceae</taxon>
        <taxon>Euglenales</taxon>
        <taxon>Euglenaceae</taxon>
        <taxon>Euglena</taxon>
    </lineage>
</organism>
<comment type="subcellular location">
    <subcellularLocation>
        <location evidence="6">Plastid</location>
        <location evidence="6">Chloroplast</location>
    </subcellularLocation>
</comment>
<keyword evidence="2 6" id="KW-0699">rRNA-binding</keyword>
<gene>
    <name evidence="6 9" type="primary">rps7</name>
</gene>
<sequence length="156" mass="17983">MSRRRRAKKRIISQDPIYNSTLASKVINKILLNGKKTLAQYIFYETMKNIQEIYKKDPLDILRKAIKNASPQMETRKRRIGGTIYQVPVEVKEDRGTSLALKFIIEKARERKGRGISTKLKNEIIDASNNTGEAVKKKEEIHKTAEANKAFSNMKF</sequence>
<dbReference type="SUPFAM" id="SSF47973">
    <property type="entry name" value="Ribosomal protein S7"/>
    <property type="match status" value="1"/>
</dbReference>
<keyword evidence="5 6" id="KW-0687">Ribonucleoprotein</keyword>
<evidence type="ECO:0000256" key="4">
    <source>
        <dbReference type="ARBA" id="ARBA00022980"/>
    </source>
</evidence>
<dbReference type="PANTHER" id="PTHR11205">
    <property type="entry name" value="RIBOSOMAL PROTEIN S7"/>
    <property type="match status" value="1"/>
</dbReference>
<accession>A0A0G3VQV0</accession>
<evidence type="ECO:0000256" key="2">
    <source>
        <dbReference type="ARBA" id="ARBA00022730"/>
    </source>
</evidence>
<evidence type="ECO:0000256" key="7">
    <source>
        <dbReference type="RuleBase" id="RU003619"/>
    </source>
</evidence>
<dbReference type="FunFam" id="1.10.455.10:FF:000001">
    <property type="entry name" value="30S ribosomal protein S7"/>
    <property type="match status" value="1"/>
</dbReference>
<dbReference type="InterPro" id="IPR005717">
    <property type="entry name" value="Ribosomal_uS7_bac/org-type"/>
</dbReference>
<dbReference type="Gene3D" id="1.10.455.10">
    <property type="entry name" value="Ribosomal protein S7 domain"/>
    <property type="match status" value="1"/>
</dbReference>
<dbReference type="NCBIfam" id="TIGR01029">
    <property type="entry name" value="rpsG_bact"/>
    <property type="match status" value="1"/>
</dbReference>
<keyword evidence="9" id="KW-0150">Chloroplast</keyword>
<dbReference type="SMR" id="A0A0G3VQV0"/>
<keyword evidence="9" id="KW-0934">Plastid</keyword>